<evidence type="ECO:0000256" key="1">
    <source>
        <dbReference type="SAM" id="MobiDB-lite"/>
    </source>
</evidence>
<evidence type="ECO:0000313" key="3">
    <source>
        <dbReference type="Proteomes" id="UP000430079"/>
    </source>
</evidence>
<evidence type="ECO:0000313" key="2">
    <source>
        <dbReference type="EMBL" id="GFE17844.1"/>
    </source>
</evidence>
<dbReference type="Proteomes" id="UP000430079">
    <property type="component" value="Unassembled WGS sequence"/>
</dbReference>
<sequence>MQIGGGGEPHTDQVVRAQLVALQNGGEQLADLLLHVLRVVPLQLDGPADRSYRHVTAPLRYVPRHAPVRALISVTSRTDNPYGGGRTGGAGSRSARPATTCAPTVAEPPPGRERTAETW</sequence>
<feature type="region of interest" description="Disordered" evidence="1">
    <location>
        <begin position="74"/>
        <end position="119"/>
    </location>
</feature>
<name>A0A640T3S5_9ACTN</name>
<reference evidence="2 3" key="1">
    <citation type="submission" date="2019-12" db="EMBL/GenBank/DDBJ databases">
        <title>Whole genome shotgun sequence of Streptomyces hygroscopicus subsp. glebosus NBRC 13786.</title>
        <authorList>
            <person name="Ichikawa N."/>
            <person name="Kimura A."/>
            <person name="Kitahashi Y."/>
            <person name="Komaki H."/>
            <person name="Tamura T."/>
        </authorList>
    </citation>
    <scope>NUCLEOTIDE SEQUENCE [LARGE SCALE GENOMIC DNA]</scope>
    <source>
        <strain evidence="2 3">NBRC 13786</strain>
    </source>
</reference>
<keyword evidence="3" id="KW-1185">Reference proteome</keyword>
<feature type="compositionally biased region" description="Gly residues" evidence="1">
    <location>
        <begin position="82"/>
        <end position="91"/>
    </location>
</feature>
<comment type="caution">
    <text evidence="2">The sequence shown here is derived from an EMBL/GenBank/DDBJ whole genome shotgun (WGS) entry which is preliminary data.</text>
</comment>
<dbReference type="EMBL" id="BLIO01000001">
    <property type="protein sequence ID" value="GFE17844.1"/>
    <property type="molecule type" value="Genomic_DNA"/>
</dbReference>
<gene>
    <name evidence="2" type="ORF">Sgleb_58910</name>
</gene>
<dbReference type="AlphaFoldDB" id="A0A640T3S5"/>
<proteinExistence type="predicted"/>
<feature type="compositionally biased region" description="Basic and acidic residues" evidence="1">
    <location>
        <begin position="110"/>
        <end position="119"/>
    </location>
</feature>
<accession>A0A640T3S5</accession>
<protein>
    <submittedName>
        <fullName evidence="2">Uncharacterized protein</fullName>
    </submittedName>
</protein>
<organism evidence="2 3">
    <name type="scientific">Streptomyces glebosus</name>
    <dbReference type="NCBI Taxonomy" id="249580"/>
    <lineage>
        <taxon>Bacteria</taxon>
        <taxon>Bacillati</taxon>
        <taxon>Actinomycetota</taxon>
        <taxon>Actinomycetes</taxon>
        <taxon>Kitasatosporales</taxon>
        <taxon>Streptomycetaceae</taxon>
        <taxon>Streptomyces</taxon>
    </lineage>
</organism>